<gene>
    <name evidence="3" type="ORF">C1645_835032</name>
</gene>
<evidence type="ECO:0000313" key="4">
    <source>
        <dbReference type="Proteomes" id="UP000265703"/>
    </source>
</evidence>
<accession>A0A397SIL4</accession>
<dbReference type="AlphaFoldDB" id="A0A397SIL4"/>
<keyword evidence="2" id="KW-1133">Transmembrane helix</keyword>
<proteinExistence type="predicted"/>
<evidence type="ECO:0000313" key="3">
    <source>
        <dbReference type="EMBL" id="RIA82641.1"/>
    </source>
</evidence>
<feature type="compositionally biased region" description="Acidic residues" evidence="1">
    <location>
        <begin position="166"/>
        <end position="177"/>
    </location>
</feature>
<feature type="compositionally biased region" description="Basic and acidic residues" evidence="1">
    <location>
        <begin position="144"/>
        <end position="160"/>
    </location>
</feature>
<feature type="region of interest" description="Disordered" evidence="1">
    <location>
        <begin position="220"/>
        <end position="251"/>
    </location>
</feature>
<keyword evidence="2" id="KW-0812">Transmembrane</keyword>
<feature type="region of interest" description="Disordered" evidence="1">
    <location>
        <begin position="131"/>
        <end position="204"/>
    </location>
</feature>
<name>A0A397SIL4_9GLOM</name>
<feature type="compositionally biased region" description="Polar residues" evidence="1">
    <location>
        <begin position="194"/>
        <end position="204"/>
    </location>
</feature>
<keyword evidence="4" id="KW-1185">Reference proteome</keyword>
<organism evidence="3 4">
    <name type="scientific">Glomus cerebriforme</name>
    <dbReference type="NCBI Taxonomy" id="658196"/>
    <lineage>
        <taxon>Eukaryota</taxon>
        <taxon>Fungi</taxon>
        <taxon>Fungi incertae sedis</taxon>
        <taxon>Mucoromycota</taxon>
        <taxon>Glomeromycotina</taxon>
        <taxon>Glomeromycetes</taxon>
        <taxon>Glomerales</taxon>
        <taxon>Glomeraceae</taxon>
        <taxon>Glomus</taxon>
    </lineage>
</organism>
<dbReference type="OrthoDB" id="2431596at2759"/>
<comment type="caution">
    <text evidence="3">The sequence shown here is derived from an EMBL/GenBank/DDBJ whole genome shotgun (WGS) entry which is preliminary data.</text>
</comment>
<keyword evidence="2" id="KW-0472">Membrane</keyword>
<dbReference type="EMBL" id="QKYT01000644">
    <property type="protein sequence ID" value="RIA82641.1"/>
    <property type="molecule type" value="Genomic_DNA"/>
</dbReference>
<protein>
    <submittedName>
        <fullName evidence="3">Uncharacterized protein</fullName>
    </submittedName>
</protein>
<dbReference type="Proteomes" id="UP000265703">
    <property type="component" value="Unassembled WGS sequence"/>
</dbReference>
<reference evidence="3 4" key="1">
    <citation type="submission" date="2018-06" db="EMBL/GenBank/DDBJ databases">
        <title>Comparative genomics reveals the genomic features of Rhizophagus irregularis, R. cerebriforme, R. diaphanum and Gigaspora rosea, and their symbiotic lifestyle signature.</title>
        <authorList>
            <person name="Morin E."/>
            <person name="San Clemente H."/>
            <person name="Chen E.C.H."/>
            <person name="De La Providencia I."/>
            <person name="Hainaut M."/>
            <person name="Kuo A."/>
            <person name="Kohler A."/>
            <person name="Murat C."/>
            <person name="Tang N."/>
            <person name="Roy S."/>
            <person name="Loubradou J."/>
            <person name="Henrissat B."/>
            <person name="Grigoriev I.V."/>
            <person name="Corradi N."/>
            <person name="Roux C."/>
            <person name="Martin F.M."/>
        </authorList>
    </citation>
    <scope>NUCLEOTIDE SEQUENCE [LARGE SCALE GENOMIC DNA]</scope>
    <source>
        <strain evidence="3 4">DAOM 227022</strain>
    </source>
</reference>
<evidence type="ECO:0000256" key="2">
    <source>
        <dbReference type="SAM" id="Phobius"/>
    </source>
</evidence>
<evidence type="ECO:0000256" key="1">
    <source>
        <dbReference type="SAM" id="MobiDB-lite"/>
    </source>
</evidence>
<feature type="transmembrane region" description="Helical" evidence="2">
    <location>
        <begin position="90"/>
        <end position="114"/>
    </location>
</feature>
<sequence>MTENSTTNVYQVCQANQDCYYSILGQICLGNRCIFSCNGDLDCPSNGKCLSNNCDWSGKPIPPISPSLSPNMSQKNLDTDNGGYKLNSPIVIAAIIMTLLLIIFGVVILCFFVFRRRDLAKSSRGLKPLHLSGSRTSLRKSKRDSREKERVSKNFQHDDIIGSEIGSDDEGKEDFEESYSPAAVGSGTHRPPVRSQTMYGTSTPSTIELNVTDYDYPPVLQQSTHFMASPDDEQLQQQHHHYMEGDDNQQQ</sequence>